<evidence type="ECO:0000256" key="3">
    <source>
        <dbReference type="ARBA" id="ARBA00022448"/>
    </source>
</evidence>
<feature type="transmembrane region" description="Helical" evidence="14">
    <location>
        <begin position="6"/>
        <end position="27"/>
    </location>
</feature>
<dbReference type="PANTHER" id="PTHR20917:SF0">
    <property type="entry name" value="CALCIUM LOAD-ACTIVATED CALCIUM CHANNEL"/>
    <property type="match status" value="1"/>
</dbReference>
<dbReference type="Proteomes" id="UP000031668">
    <property type="component" value="Unassembled WGS sequence"/>
</dbReference>
<keyword evidence="16" id="KW-1185">Reference proteome</keyword>
<dbReference type="Pfam" id="PF01956">
    <property type="entry name" value="EMC3_TMCO1"/>
    <property type="match status" value="1"/>
</dbReference>
<evidence type="ECO:0000256" key="13">
    <source>
        <dbReference type="ARBA" id="ARBA00023303"/>
    </source>
</evidence>
<evidence type="ECO:0000256" key="2">
    <source>
        <dbReference type="ARBA" id="ARBA00006537"/>
    </source>
</evidence>
<dbReference type="GO" id="GO:0032469">
    <property type="term" value="P:endoplasmic reticulum calcium ion homeostasis"/>
    <property type="evidence" value="ECO:0007669"/>
    <property type="project" value="InterPro"/>
</dbReference>
<dbReference type="GO" id="GO:0005262">
    <property type="term" value="F:calcium channel activity"/>
    <property type="evidence" value="ECO:0007669"/>
    <property type="project" value="UniProtKB-KW"/>
</dbReference>
<evidence type="ECO:0000256" key="7">
    <source>
        <dbReference type="ARBA" id="ARBA00022824"/>
    </source>
</evidence>
<keyword evidence="13" id="KW-0407">Ion channel</keyword>
<keyword evidence="4" id="KW-0109">Calcium transport</keyword>
<feature type="transmembrane region" description="Helical" evidence="14">
    <location>
        <begin position="85"/>
        <end position="110"/>
    </location>
</feature>
<keyword evidence="8" id="KW-0106">Calcium</keyword>
<dbReference type="SMART" id="SM01415">
    <property type="entry name" value="DUF106"/>
    <property type="match status" value="1"/>
</dbReference>
<evidence type="ECO:0000313" key="16">
    <source>
        <dbReference type="Proteomes" id="UP000031668"/>
    </source>
</evidence>
<dbReference type="InterPro" id="IPR002809">
    <property type="entry name" value="EMC3/TMCO1"/>
</dbReference>
<dbReference type="OMA" id="GMFGDFK"/>
<evidence type="ECO:0000256" key="10">
    <source>
        <dbReference type="ARBA" id="ARBA00023054"/>
    </source>
</evidence>
<comment type="caution">
    <text evidence="15">The sequence shown here is derived from an EMBL/GenBank/DDBJ whole genome shotgun (WGS) entry which is preliminary data.</text>
</comment>
<keyword evidence="3" id="KW-0813">Transport</keyword>
<keyword evidence="5" id="KW-0107">Calcium channel</keyword>
<gene>
    <name evidence="15" type="ORF">RF11_12231</name>
</gene>
<evidence type="ECO:0000256" key="14">
    <source>
        <dbReference type="SAM" id="Phobius"/>
    </source>
</evidence>
<keyword evidence="9 14" id="KW-1133">Transmembrane helix</keyword>
<proteinExistence type="inferred from homology"/>
<name>A0A0C2M769_THEKT</name>
<comment type="subcellular location">
    <subcellularLocation>
        <location evidence="1">Endoplasmic reticulum membrane</location>
        <topology evidence="1">Multi-pass membrane protein</topology>
    </subcellularLocation>
</comment>
<evidence type="ECO:0000313" key="15">
    <source>
        <dbReference type="EMBL" id="KII62870.1"/>
    </source>
</evidence>
<dbReference type="OrthoDB" id="342726at2759"/>
<dbReference type="GO" id="GO:0005789">
    <property type="term" value="C:endoplasmic reticulum membrane"/>
    <property type="evidence" value="ECO:0007669"/>
    <property type="project" value="UniProtKB-SubCell"/>
</dbReference>
<keyword evidence="12 14" id="KW-0472">Membrane</keyword>
<dbReference type="InterPro" id="IPR008559">
    <property type="entry name" value="TMCO1"/>
</dbReference>
<evidence type="ECO:0000256" key="6">
    <source>
        <dbReference type="ARBA" id="ARBA00022692"/>
    </source>
</evidence>
<reference evidence="15 16" key="1">
    <citation type="journal article" date="2014" name="Genome Biol. Evol.">
        <title>The genome of the myxosporean Thelohanellus kitauei shows adaptations to nutrient acquisition within its fish host.</title>
        <authorList>
            <person name="Yang Y."/>
            <person name="Xiong J."/>
            <person name="Zhou Z."/>
            <person name="Huo F."/>
            <person name="Miao W."/>
            <person name="Ran C."/>
            <person name="Liu Y."/>
            <person name="Zhang J."/>
            <person name="Feng J."/>
            <person name="Wang M."/>
            <person name="Wang M."/>
            <person name="Wang L."/>
            <person name="Yao B."/>
        </authorList>
    </citation>
    <scope>NUCLEOTIDE SEQUENCE [LARGE SCALE GENOMIC DNA]</scope>
    <source>
        <strain evidence="15">Wuqing</strain>
    </source>
</reference>
<sequence length="174" mass="20155">MILLTIAVVLISLLASILNELISYIFLYRQERYKNLIARMNDAARMIHMMESGEKCFNLKHEKMIRDTFDKANDGLKGIRFKSTVISGITFTSLIAFFNRIFAGRVVGMLPFHPISFIRRISHRNLDGTNYYECSFIFLYIICSSSFKPMLSKFLNVSESRLALKVSQDRSKIF</sequence>
<evidence type="ECO:0000256" key="5">
    <source>
        <dbReference type="ARBA" id="ARBA00022673"/>
    </source>
</evidence>
<dbReference type="EMBL" id="JWZT01004858">
    <property type="protein sequence ID" value="KII62870.1"/>
    <property type="molecule type" value="Genomic_DNA"/>
</dbReference>
<organism evidence="15 16">
    <name type="scientific">Thelohanellus kitauei</name>
    <name type="common">Myxosporean</name>
    <dbReference type="NCBI Taxonomy" id="669202"/>
    <lineage>
        <taxon>Eukaryota</taxon>
        <taxon>Metazoa</taxon>
        <taxon>Cnidaria</taxon>
        <taxon>Myxozoa</taxon>
        <taxon>Myxosporea</taxon>
        <taxon>Bivalvulida</taxon>
        <taxon>Platysporina</taxon>
        <taxon>Myxobolidae</taxon>
        <taxon>Thelohanellus</taxon>
    </lineage>
</organism>
<keyword evidence="10" id="KW-0175">Coiled coil</keyword>
<dbReference type="PANTHER" id="PTHR20917">
    <property type="entry name" value="PNAS-RELATED"/>
    <property type="match status" value="1"/>
</dbReference>
<evidence type="ECO:0000256" key="9">
    <source>
        <dbReference type="ARBA" id="ARBA00022989"/>
    </source>
</evidence>
<accession>A0A0C2M769</accession>
<evidence type="ECO:0000256" key="12">
    <source>
        <dbReference type="ARBA" id="ARBA00023136"/>
    </source>
</evidence>
<keyword evidence="11" id="KW-0406">Ion transport</keyword>
<comment type="similarity">
    <text evidence="2">Belongs to the TMCO1 family.</text>
</comment>
<dbReference type="AlphaFoldDB" id="A0A0C2M769"/>
<evidence type="ECO:0000256" key="1">
    <source>
        <dbReference type="ARBA" id="ARBA00004477"/>
    </source>
</evidence>
<evidence type="ECO:0000256" key="11">
    <source>
        <dbReference type="ARBA" id="ARBA00023065"/>
    </source>
</evidence>
<keyword evidence="7" id="KW-0256">Endoplasmic reticulum</keyword>
<protein>
    <submittedName>
        <fullName evidence="15">Transmembrane and coiled-coil domains protein 1</fullName>
    </submittedName>
</protein>
<evidence type="ECO:0000256" key="8">
    <source>
        <dbReference type="ARBA" id="ARBA00022837"/>
    </source>
</evidence>
<keyword evidence="6 14" id="KW-0812">Transmembrane</keyword>
<evidence type="ECO:0000256" key="4">
    <source>
        <dbReference type="ARBA" id="ARBA00022568"/>
    </source>
</evidence>